<dbReference type="EMBL" id="CAJNOE010000574">
    <property type="protein sequence ID" value="CAF1276081.1"/>
    <property type="molecule type" value="Genomic_DNA"/>
</dbReference>
<reference evidence="2" key="1">
    <citation type="submission" date="2021-02" db="EMBL/GenBank/DDBJ databases">
        <authorList>
            <person name="Nowell W R."/>
        </authorList>
    </citation>
    <scope>NUCLEOTIDE SEQUENCE</scope>
</reference>
<organism evidence="2 6">
    <name type="scientific">Adineta steineri</name>
    <dbReference type="NCBI Taxonomy" id="433720"/>
    <lineage>
        <taxon>Eukaryota</taxon>
        <taxon>Metazoa</taxon>
        <taxon>Spiralia</taxon>
        <taxon>Gnathifera</taxon>
        <taxon>Rotifera</taxon>
        <taxon>Eurotatoria</taxon>
        <taxon>Bdelloidea</taxon>
        <taxon>Adinetida</taxon>
        <taxon>Adinetidae</taxon>
        <taxon>Adineta</taxon>
    </lineage>
</organism>
<dbReference type="Proteomes" id="UP000663868">
    <property type="component" value="Unassembled WGS sequence"/>
</dbReference>
<evidence type="ECO:0000313" key="2">
    <source>
        <dbReference type="EMBL" id="CAF1276081.1"/>
    </source>
</evidence>
<dbReference type="EMBL" id="CAJOAZ010000906">
    <property type="protein sequence ID" value="CAF3733004.1"/>
    <property type="molecule type" value="Genomic_DNA"/>
</dbReference>
<dbReference type="Proteomes" id="UP000663844">
    <property type="component" value="Unassembled WGS sequence"/>
</dbReference>
<dbReference type="EMBL" id="CAJNOG010000863">
    <property type="protein sequence ID" value="CAF1373194.1"/>
    <property type="molecule type" value="Genomic_DNA"/>
</dbReference>
<evidence type="ECO:0000256" key="1">
    <source>
        <dbReference type="SAM" id="MobiDB-lite"/>
    </source>
</evidence>
<evidence type="ECO:0000313" key="4">
    <source>
        <dbReference type="EMBL" id="CAF3587272.1"/>
    </source>
</evidence>
<proteinExistence type="predicted"/>
<gene>
    <name evidence="2" type="ORF">IZO911_LOCUS32701</name>
    <name evidence="3" type="ORF">JYZ213_LOCUS36241</name>
    <name evidence="4" type="ORF">KXQ929_LOCUS4436</name>
    <name evidence="5" type="ORF">OXD698_LOCUS14397</name>
</gene>
<evidence type="ECO:0000313" key="6">
    <source>
        <dbReference type="Proteomes" id="UP000663860"/>
    </source>
</evidence>
<protein>
    <submittedName>
        <fullName evidence="2">Uncharacterized protein</fullName>
    </submittedName>
</protein>
<dbReference type="Proteomes" id="UP000663860">
    <property type="component" value="Unassembled WGS sequence"/>
</dbReference>
<dbReference type="AlphaFoldDB" id="A0A815BWL1"/>
<name>A0A815BWL1_9BILA</name>
<comment type="caution">
    <text evidence="2">The sequence shown here is derived from an EMBL/GenBank/DDBJ whole genome shotgun (WGS) entry which is preliminary data.</text>
</comment>
<dbReference type="Proteomes" id="UP000663845">
    <property type="component" value="Unassembled WGS sequence"/>
</dbReference>
<feature type="region of interest" description="Disordered" evidence="1">
    <location>
        <begin position="57"/>
        <end position="84"/>
    </location>
</feature>
<dbReference type="EMBL" id="CAJOBB010000153">
    <property type="protein sequence ID" value="CAF3587272.1"/>
    <property type="molecule type" value="Genomic_DNA"/>
</dbReference>
<sequence>MVSQTLTTKQILSLLEGNRNLCEISAEYPSLKQPLPPRHLCTCTKSSIVPQKTIIQKLSDQTTTEHHGQNSNSSSRVSHEQIESIEPVLDDEINKLYKKSRYQLTKRNDESIIDNTN</sequence>
<evidence type="ECO:0000313" key="3">
    <source>
        <dbReference type="EMBL" id="CAF1373194.1"/>
    </source>
</evidence>
<evidence type="ECO:0000313" key="5">
    <source>
        <dbReference type="EMBL" id="CAF3733004.1"/>
    </source>
</evidence>
<accession>A0A815BWL1</accession>